<dbReference type="Gene3D" id="2.70.150.10">
    <property type="entry name" value="Calcium-transporting ATPase, cytoplasmic transduction domain A"/>
    <property type="match status" value="1"/>
</dbReference>
<dbReference type="InterPro" id="IPR036412">
    <property type="entry name" value="HAD-like_sf"/>
</dbReference>
<protein>
    <recommendedName>
        <fullName evidence="3">P-type Cu(+) transporter</fullName>
        <ecNumber evidence="3">7.2.2.8</ecNumber>
    </recommendedName>
</protein>
<feature type="transmembrane region" description="Helical" evidence="17">
    <location>
        <begin position="181"/>
        <end position="201"/>
    </location>
</feature>
<dbReference type="InterPro" id="IPR001757">
    <property type="entry name" value="P_typ_ATPase"/>
</dbReference>
<keyword evidence="20" id="KW-1185">Reference proteome</keyword>
<keyword evidence="17" id="KW-1003">Cell membrane</keyword>
<feature type="transmembrane region" description="Helical" evidence="17">
    <location>
        <begin position="334"/>
        <end position="357"/>
    </location>
</feature>
<dbReference type="NCBIfam" id="TIGR01494">
    <property type="entry name" value="ATPase_P-type"/>
    <property type="match status" value="1"/>
</dbReference>
<evidence type="ECO:0000259" key="18">
    <source>
        <dbReference type="PROSITE" id="PS50846"/>
    </source>
</evidence>
<dbReference type="InterPro" id="IPR023299">
    <property type="entry name" value="ATPase_P-typ_cyto_dom_N"/>
</dbReference>
<dbReference type="GO" id="GO:0043682">
    <property type="term" value="F:P-type divalent copper transporter activity"/>
    <property type="evidence" value="ECO:0007669"/>
    <property type="project" value="TreeGrafter"/>
</dbReference>
<keyword evidence="6 17" id="KW-0812">Transmembrane</keyword>
<reference evidence="19 20" key="1">
    <citation type="submission" date="2019-07" db="EMBL/GenBank/DDBJ databases">
        <title>Genomic Encyclopedia of Type Strains, Phase III (KMG-III): the genomes of soil and plant-associated and newly described type strains.</title>
        <authorList>
            <person name="Whitman W."/>
        </authorList>
    </citation>
    <scope>NUCLEOTIDE SEQUENCE [LARGE SCALE GENOMIC DNA]</scope>
    <source>
        <strain evidence="19 20">BL24</strain>
    </source>
</reference>
<proteinExistence type="inferred from homology"/>
<comment type="subcellular location">
    <subcellularLocation>
        <location evidence="17">Cell membrane</location>
    </subcellularLocation>
    <subcellularLocation>
        <location evidence="1">Endomembrane system</location>
        <topology evidence="1">Multi-pass membrane protein</topology>
    </subcellularLocation>
</comment>
<gene>
    <name evidence="19" type="ORF">BCM02_102125</name>
</gene>
<dbReference type="InterPro" id="IPR008250">
    <property type="entry name" value="ATPase_P-typ_transduc_dom_A_sf"/>
</dbReference>
<dbReference type="GO" id="GO:0055070">
    <property type="term" value="P:copper ion homeostasis"/>
    <property type="evidence" value="ECO:0007669"/>
    <property type="project" value="TreeGrafter"/>
</dbReference>
<comment type="similarity">
    <text evidence="2 17">Belongs to the cation transport ATPase (P-type) (TC 3.A.3) family. Type IB subfamily.</text>
</comment>
<dbReference type="GO" id="GO:0005886">
    <property type="term" value="C:plasma membrane"/>
    <property type="evidence" value="ECO:0007669"/>
    <property type="project" value="UniProtKB-SubCell"/>
</dbReference>
<organism evidence="19 20">
    <name type="scientific">Paenibacillus methanolicus</name>
    <dbReference type="NCBI Taxonomy" id="582686"/>
    <lineage>
        <taxon>Bacteria</taxon>
        <taxon>Bacillati</taxon>
        <taxon>Bacillota</taxon>
        <taxon>Bacilli</taxon>
        <taxon>Bacillales</taxon>
        <taxon>Paenibacillaceae</taxon>
        <taxon>Paenibacillus</taxon>
    </lineage>
</organism>
<evidence type="ECO:0000256" key="14">
    <source>
        <dbReference type="ARBA" id="ARBA00023065"/>
    </source>
</evidence>
<dbReference type="InterPro" id="IPR018303">
    <property type="entry name" value="ATPase_P-typ_P_site"/>
</dbReference>
<dbReference type="CDD" id="cd00371">
    <property type="entry name" value="HMA"/>
    <property type="match status" value="1"/>
</dbReference>
<keyword evidence="11" id="KW-1278">Translocase</keyword>
<evidence type="ECO:0000256" key="15">
    <source>
        <dbReference type="ARBA" id="ARBA00023136"/>
    </source>
</evidence>
<keyword evidence="7 17" id="KW-0479">Metal-binding</keyword>
<dbReference type="Gene3D" id="3.30.70.100">
    <property type="match status" value="1"/>
</dbReference>
<dbReference type="GO" id="GO:0016887">
    <property type="term" value="F:ATP hydrolysis activity"/>
    <property type="evidence" value="ECO:0007669"/>
    <property type="project" value="InterPro"/>
</dbReference>
<feature type="transmembrane region" description="Helical" evidence="17">
    <location>
        <begin position="126"/>
        <end position="145"/>
    </location>
</feature>
<dbReference type="Proteomes" id="UP000323257">
    <property type="component" value="Unassembled WGS sequence"/>
</dbReference>
<evidence type="ECO:0000256" key="1">
    <source>
        <dbReference type="ARBA" id="ARBA00004127"/>
    </source>
</evidence>
<keyword evidence="13" id="KW-0186">Copper</keyword>
<dbReference type="FunFam" id="3.30.70.100:FF:000001">
    <property type="entry name" value="ATPase copper transporting beta"/>
    <property type="match status" value="1"/>
</dbReference>
<dbReference type="Gene3D" id="3.40.1110.10">
    <property type="entry name" value="Calcium-transporting ATPase, cytoplasmic domain N"/>
    <property type="match status" value="1"/>
</dbReference>
<comment type="catalytic activity">
    <reaction evidence="16">
        <text>Cu(+)(in) + ATP + H2O = Cu(+)(out) + ADP + phosphate + H(+)</text>
        <dbReference type="Rhea" id="RHEA:25792"/>
        <dbReference type="ChEBI" id="CHEBI:15377"/>
        <dbReference type="ChEBI" id="CHEBI:15378"/>
        <dbReference type="ChEBI" id="CHEBI:30616"/>
        <dbReference type="ChEBI" id="CHEBI:43474"/>
        <dbReference type="ChEBI" id="CHEBI:49552"/>
        <dbReference type="ChEBI" id="CHEBI:456216"/>
        <dbReference type="EC" id="7.2.2.8"/>
    </reaction>
</comment>
<dbReference type="PROSITE" id="PS50846">
    <property type="entry name" value="HMA_2"/>
    <property type="match status" value="1"/>
</dbReference>
<evidence type="ECO:0000256" key="7">
    <source>
        <dbReference type="ARBA" id="ARBA00022723"/>
    </source>
</evidence>
<dbReference type="PRINTS" id="PR00119">
    <property type="entry name" value="CATATPASE"/>
</dbReference>
<dbReference type="PRINTS" id="PR00943">
    <property type="entry name" value="CUATPASE"/>
</dbReference>
<keyword evidence="15 17" id="KW-0472">Membrane</keyword>
<dbReference type="GO" id="GO:0005507">
    <property type="term" value="F:copper ion binding"/>
    <property type="evidence" value="ECO:0007669"/>
    <property type="project" value="TreeGrafter"/>
</dbReference>
<keyword evidence="10 17" id="KW-0067">ATP-binding</keyword>
<evidence type="ECO:0000256" key="6">
    <source>
        <dbReference type="ARBA" id="ARBA00022692"/>
    </source>
</evidence>
<dbReference type="SUPFAM" id="SSF56784">
    <property type="entry name" value="HAD-like"/>
    <property type="match status" value="1"/>
</dbReference>
<dbReference type="OrthoDB" id="9813266at2"/>
<dbReference type="SUPFAM" id="SSF81665">
    <property type="entry name" value="Calcium ATPase, transmembrane domain M"/>
    <property type="match status" value="1"/>
</dbReference>
<feature type="transmembrane region" description="Helical" evidence="17">
    <location>
        <begin position="369"/>
        <end position="395"/>
    </location>
</feature>
<dbReference type="SFLD" id="SFLDF00027">
    <property type="entry name" value="p-type_atpase"/>
    <property type="match status" value="1"/>
</dbReference>
<dbReference type="InterPro" id="IPR059000">
    <property type="entry name" value="ATPase_P-type_domA"/>
</dbReference>
<evidence type="ECO:0000256" key="12">
    <source>
        <dbReference type="ARBA" id="ARBA00022989"/>
    </source>
</evidence>
<dbReference type="InterPro" id="IPR027256">
    <property type="entry name" value="P-typ_ATPase_IB"/>
</dbReference>
<dbReference type="EC" id="7.2.2.8" evidence="3"/>
<dbReference type="InterPro" id="IPR023298">
    <property type="entry name" value="ATPase_P-typ_TM_dom_sf"/>
</dbReference>
<feature type="transmembrane region" description="Helical" evidence="17">
    <location>
        <begin position="88"/>
        <end position="106"/>
    </location>
</feature>
<feature type="domain" description="HMA" evidence="18">
    <location>
        <begin position="8"/>
        <end position="74"/>
    </location>
</feature>
<dbReference type="InterPro" id="IPR006121">
    <property type="entry name" value="HMA_dom"/>
</dbReference>
<dbReference type="Gene3D" id="3.40.50.1000">
    <property type="entry name" value="HAD superfamily/HAD-like"/>
    <property type="match status" value="1"/>
</dbReference>
<keyword evidence="5" id="KW-0597">Phosphoprotein</keyword>
<dbReference type="NCBIfam" id="TIGR01525">
    <property type="entry name" value="ATPase-IB_hvy"/>
    <property type="match status" value="1"/>
</dbReference>
<evidence type="ECO:0000256" key="3">
    <source>
        <dbReference type="ARBA" id="ARBA00012517"/>
    </source>
</evidence>
<dbReference type="GO" id="GO:0012505">
    <property type="term" value="C:endomembrane system"/>
    <property type="evidence" value="ECO:0007669"/>
    <property type="project" value="UniProtKB-SubCell"/>
</dbReference>
<dbReference type="InterPro" id="IPR036163">
    <property type="entry name" value="HMA_dom_sf"/>
</dbReference>
<evidence type="ECO:0000256" key="10">
    <source>
        <dbReference type="ARBA" id="ARBA00022840"/>
    </source>
</evidence>
<dbReference type="GO" id="GO:0140581">
    <property type="term" value="F:P-type monovalent copper transporter activity"/>
    <property type="evidence" value="ECO:0007669"/>
    <property type="project" value="UniProtKB-EC"/>
</dbReference>
<accession>A0A5S5CDY3</accession>
<dbReference type="EMBL" id="VNHS01000002">
    <property type="protein sequence ID" value="TYP77564.1"/>
    <property type="molecule type" value="Genomic_DNA"/>
</dbReference>
<feature type="transmembrane region" description="Helical" evidence="17">
    <location>
        <begin position="679"/>
        <end position="696"/>
    </location>
</feature>
<keyword evidence="8 17" id="KW-0547">Nucleotide-binding</keyword>
<evidence type="ECO:0000256" key="11">
    <source>
        <dbReference type="ARBA" id="ARBA00022967"/>
    </source>
</evidence>
<keyword evidence="4" id="KW-0813">Transport</keyword>
<dbReference type="PANTHER" id="PTHR43520">
    <property type="entry name" value="ATP7, ISOFORM B"/>
    <property type="match status" value="1"/>
</dbReference>
<evidence type="ECO:0000256" key="13">
    <source>
        <dbReference type="ARBA" id="ARBA00023008"/>
    </source>
</evidence>
<dbReference type="InterPro" id="IPR023214">
    <property type="entry name" value="HAD_sf"/>
</dbReference>
<dbReference type="SFLD" id="SFLDG00002">
    <property type="entry name" value="C1.7:_P-type_atpase_like"/>
    <property type="match status" value="1"/>
</dbReference>
<keyword evidence="9" id="KW-0187">Copper transport</keyword>
<evidence type="ECO:0000256" key="5">
    <source>
        <dbReference type="ARBA" id="ARBA00022553"/>
    </source>
</evidence>
<dbReference type="InterPro" id="IPR044492">
    <property type="entry name" value="P_typ_ATPase_HD_dom"/>
</dbReference>
<dbReference type="Pfam" id="PF00122">
    <property type="entry name" value="E1-E2_ATPase"/>
    <property type="match status" value="1"/>
</dbReference>
<dbReference type="SUPFAM" id="SSF81653">
    <property type="entry name" value="Calcium ATPase, transduction domain A"/>
    <property type="match status" value="1"/>
</dbReference>
<dbReference type="NCBIfam" id="TIGR01511">
    <property type="entry name" value="ATPase-IB1_Cu"/>
    <property type="match status" value="1"/>
</dbReference>
<dbReference type="AlphaFoldDB" id="A0A5S5CDY3"/>
<dbReference type="InterPro" id="IPR017969">
    <property type="entry name" value="Heavy-metal-associated_CS"/>
</dbReference>
<dbReference type="PANTHER" id="PTHR43520:SF8">
    <property type="entry name" value="P-TYPE CU(+) TRANSPORTER"/>
    <property type="match status" value="1"/>
</dbReference>
<evidence type="ECO:0000313" key="19">
    <source>
        <dbReference type="EMBL" id="TYP77564.1"/>
    </source>
</evidence>
<feature type="transmembrane region" description="Helical" evidence="17">
    <location>
        <begin position="702"/>
        <end position="720"/>
    </location>
</feature>
<feature type="transmembrane region" description="Helical" evidence="17">
    <location>
        <begin position="157"/>
        <end position="175"/>
    </location>
</feature>
<dbReference type="RefSeq" id="WP_148928070.1">
    <property type="nucleotide sequence ID" value="NZ_VNHS01000002.1"/>
</dbReference>
<sequence length="731" mass="77616">MKEQHRHAVLDIAIHGMSCTACAARIEKGLGKLAGVDAVSVHYAGKSGSIRYASGVIEPQRIIERVSELGFRAAPYGTDDDGAERDKLLLRLLLSVVLSLPLLIAMLHHYDWLSSVPIPSFVQEPLLQFVLAAIVQFGIGMPFYFNAYYALRERTANMDVLVAVGTTAAFGYSYYAMLAGWPLYFETSAVVITAVLLGKWLEAAISDRALQAATHLGRLQLTETWVLRGGARVKIPVQELRISETMLPEPGQPLAADGIVLRGQASVDESFLTGESMPAAKGEGDAVFAGTIVAGGEIVVRTQAVGDGTMLSRIAALTRQAQSSKSSIGRRVDALAAIFVPAMLLLAAATLLIWFFFLEPGHLGVASLHALAVLLAACPCALGLAAPISLVIASGRLARRGIIMKEAGVLERLAALDTVVLDKTGTLTEGKPLLVDLQLAPGMTKHALLRDAAAAEQRAKHPFAQALLEQAAADGIELPEDGQFREIAGKGAEAVVDGRLVEVGSARFIEERGLAPTAAIEAFARRSEQAGRSVLYVYVGGKAAGAMAFEDPVKRTSREAVERLRRAGIETILATGDHPAPAWAAAREAGIERVYASLMPADKQMLIERLRRENRRAAMAGDGWNDAPALAAADVGIAMGNGTDAALAAGHMALARARLTGIADAVAISRLTLRNIRQNLGFAFVYNACVIPFAAFGGLEPWMAGTAMAFSSVSVVGNALRLNRQLRKISD</sequence>
<dbReference type="Pfam" id="PF00702">
    <property type="entry name" value="Hydrolase"/>
    <property type="match status" value="1"/>
</dbReference>
<evidence type="ECO:0000256" key="8">
    <source>
        <dbReference type="ARBA" id="ARBA00022741"/>
    </source>
</evidence>
<keyword evidence="12 17" id="KW-1133">Transmembrane helix</keyword>
<evidence type="ECO:0000256" key="17">
    <source>
        <dbReference type="RuleBase" id="RU362081"/>
    </source>
</evidence>
<dbReference type="SFLD" id="SFLDS00003">
    <property type="entry name" value="Haloacid_Dehalogenase"/>
    <property type="match status" value="1"/>
</dbReference>
<keyword evidence="14" id="KW-0406">Ion transport</keyword>
<dbReference type="SUPFAM" id="SSF55008">
    <property type="entry name" value="HMA, heavy metal-associated domain"/>
    <property type="match status" value="1"/>
</dbReference>
<dbReference type="GO" id="GO:0005524">
    <property type="term" value="F:ATP binding"/>
    <property type="evidence" value="ECO:0007669"/>
    <property type="project" value="UniProtKB-UniRule"/>
</dbReference>
<dbReference type="Pfam" id="PF00403">
    <property type="entry name" value="HMA"/>
    <property type="match status" value="1"/>
</dbReference>
<comment type="caution">
    <text evidence="19">The sequence shown here is derived from an EMBL/GenBank/DDBJ whole genome shotgun (WGS) entry which is preliminary data.</text>
</comment>
<dbReference type="PROSITE" id="PS00154">
    <property type="entry name" value="ATPASE_E1_E2"/>
    <property type="match status" value="1"/>
</dbReference>
<dbReference type="PROSITE" id="PS01047">
    <property type="entry name" value="HMA_1"/>
    <property type="match status" value="1"/>
</dbReference>
<name>A0A5S5CDY3_9BACL</name>
<evidence type="ECO:0000313" key="20">
    <source>
        <dbReference type="Proteomes" id="UP000323257"/>
    </source>
</evidence>
<evidence type="ECO:0000256" key="16">
    <source>
        <dbReference type="ARBA" id="ARBA00049289"/>
    </source>
</evidence>
<evidence type="ECO:0000256" key="4">
    <source>
        <dbReference type="ARBA" id="ARBA00022448"/>
    </source>
</evidence>
<evidence type="ECO:0000256" key="9">
    <source>
        <dbReference type="ARBA" id="ARBA00022796"/>
    </source>
</evidence>
<evidence type="ECO:0000256" key="2">
    <source>
        <dbReference type="ARBA" id="ARBA00006024"/>
    </source>
</evidence>